<organism evidence="2 3">
    <name type="scientific">Petrolisthes manimaculis</name>
    <dbReference type="NCBI Taxonomy" id="1843537"/>
    <lineage>
        <taxon>Eukaryota</taxon>
        <taxon>Metazoa</taxon>
        <taxon>Ecdysozoa</taxon>
        <taxon>Arthropoda</taxon>
        <taxon>Crustacea</taxon>
        <taxon>Multicrustacea</taxon>
        <taxon>Malacostraca</taxon>
        <taxon>Eumalacostraca</taxon>
        <taxon>Eucarida</taxon>
        <taxon>Decapoda</taxon>
        <taxon>Pleocyemata</taxon>
        <taxon>Anomura</taxon>
        <taxon>Galatheoidea</taxon>
        <taxon>Porcellanidae</taxon>
        <taxon>Petrolisthes</taxon>
    </lineage>
</organism>
<proteinExistence type="predicted"/>
<protein>
    <submittedName>
        <fullName evidence="2">Uncharacterized protein</fullName>
    </submittedName>
</protein>
<comment type="caution">
    <text evidence="2">The sequence shown here is derived from an EMBL/GenBank/DDBJ whole genome shotgun (WGS) entry which is preliminary data.</text>
</comment>
<keyword evidence="3" id="KW-1185">Reference proteome</keyword>
<evidence type="ECO:0000313" key="3">
    <source>
        <dbReference type="Proteomes" id="UP001292094"/>
    </source>
</evidence>
<accession>A0AAE1NVQ1</accession>
<name>A0AAE1NVQ1_9EUCA</name>
<sequence>MSLLLYSESTALLGVCGGGGGGLYGLPTLAVHSYPYLTHPLTFVLPIPSPAVSSIGVTQFRDLHSPLHITNLFFPFQPSPTTACSLFHLAILHTLATPHPRYSTPPLHTSTPHLHSTPPLYTSTPPLYTSTLHLHSTPPLHTSTPQIQHHLTFVCNTTPCPSTPPTTPPATPTHIPYSTSPTTTHPSPSQPHSFLSSSPYPFPFPFPICTLQHPPTTTFLSPPTTIPSLPLPHLHSPTPFHNSKPLYRCIFSFPRSFPVFPLPT</sequence>
<dbReference type="EMBL" id="JAWZYT010003967">
    <property type="protein sequence ID" value="KAK4295945.1"/>
    <property type="molecule type" value="Genomic_DNA"/>
</dbReference>
<reference evidence="2" key="1">
    <citation type="submission" date="2023-11" db="EMBL/GenBank/DDBJ databases">
        <title>Genome assemblies of two species of porcelain crab, Petrolisthes cinctipes and Petrolisthes manimaculis (Anomura: Porcellanidae).</title>
        <authorList>
            <person name="Angst P."/>
        </authorList>
    </citation>
    <scope>NUCLEOTIDE SEQUENCE</scope>
    <source>
        <strain evidence="2">PB745_02</strain>
        <tissue evidence="2">Gill</tissue>
    </source>
</reference>
<feature type="compositionally biased region" description="Low complexity" evidence="1">
    <location>
        <begin position="172"/>
        <end position="192"/>
    </location>
</feature>
<dbReference type="AlphaFoldDB" id="A0AAE1NVQ1"/>
<dbReference type="Proteomes" id="UP001292094">
    <property type="component" value="Unassembled WGS sequence"/>
</dbReference>
<feature type="region of interest" description="Disordered" evidence="1">
    <location>
        <begin position="162"/>
        <end position="192"/>
    </location>
</feature>
<gene>
    <name evidence="2" type="ORF">Pmani_031533</name>
</gene>
<feature type="compositionally biased region" description="Pro residues" evidence="1">
    <location>
        <begin position="162"/>
        <end position="171"/>
    </location>
</feature>
<evidence type="ECO:0000313" key="2">
    <source>
        <dbReference type="EMBL" id="KAK4295945.1"/>
    </source>
</evidence>
<evidence type="ECO:0000256" key="1">
    <source>
        <dbReference type="SAM" id="MobiDB-lite"/>
    </source>
</evidence>